<accession>A0AAD5Y7J9</accession>
<comment type="caution">
    <text evidence="2">The sequence shown here is derived from an EMBL/GenBank/DDBJ whole genome shotgun (WGS) entry which is preliminary data.</text>
</comment>
<gene>
    <name evidence="2" type="ORF">HK103_005816</name>
</gene>
<dbReference type="AlphaFoldDB" id="A0AAD5Y7J9"/>
<evidence type="ECO:0000256" key="1">
    <source>
        <dbReference type="SAM" id="MobiDB-lite"/>
    </source>
</evidence>
<proteinExistence type="predicted"/>
<feature type="compositionally biased region" description="Basic and acidic residues" evidence="1">
    <location>
        <begin position="38"/>
        <end position="54"/>
    </location>
</feature>
<feature type="region of interest" description="Disordered" evidence="1">
    <location>
        <begin position="1"/>
        <end position="94"/>
    </location>
</feature>
<dbReference type="EMBL" id="JADGKB010000057">
    <property type="protein sequence ID" value="KAJ3256009.1"/>
    <property type="molecule type" value="Genomic_DNA"/>
</dbReference>
<name>A0AAD5Y7J9_9FUNG</name>
<keyword evidence="3" id="KW-1185">Reference proteome</keyword>
<feature type="compositionally biased region" description="Basic and acidic residues" evidence="1">
    <location>
        <begin position="1"/>
        <end position="15"/>
    </location>
</feature>
<organism evidence="2 3">
    <name type="scientific">Boothiomyces macroporosus</name>
    <dbReference type="NCBI Taxonomy" id="261099"/>
    <lineage>
        <taxon>Eukaryota</taxon>
        <taxon>Fungi</taxon>
        <taxon>Fungi incertae sedis</taxon>
        <taxon>Chytridiomycota</taxon>
        <taxon>Chytridiomycota incertae sedis</taxon>
        <taxon>Chytridiomycetes</taxon>
        <taxon>Rhizophydiales</taxon>
        <taxon>Terramycetaceae</taxon>
        <taxon>Boothiomyces</taxon>
    </lineage>
</organism>
<evidence type="ECO:0000313" key="2">
    <source>
        <dbReference type="EMBL" id="KAJ3256009.1"/>
    </source>
</evidence>
<reference evidence="2" key="1">
    <citation type="submission" date="2020-05" db="EMBL/GenBank/DDBJ databases">
        <title>Phylogenomic resolution of chytrid fungi.</title>
        <authorList>
            <person name="Stajich J.E."/>
            <person name="Amses K."/>
            <person name="Simmons R."/>
            <person name="Seto K."/>
            <person name="Myers J."/>
            <person name="Bonds A."/>
            <person name="Quandt C.A."/>
            <person name="Barry K."/>
            <person name="Liu P."/>
            <person name="Grigoriev I."/>
            <person name="Longcore J.E."/>
            <person name="James T.Y."/>
        </authorList>
    </citation>
    <scope>NUCLEOTIDE SEQUENCE</scope>
    <source>
        <strain evidence="2">PLAUS21</strain>
    </source>
</reference>
<sequence>MSEVGQKPRDTRESTPQKGTSAITKAKRLGLDPPQRVTPKEQKAAEESKSDYKFAKPKPAWDSSVPPPVEKSRTNLTPHPTRVAGNVNQLRGTTPDKLSFKKRFDSLTLGHSPVAAEKEDRNYKALYYAERQKVEKLRVARN</sequence>
<dbReference type="Proteomes" id="UP001210925">
    <property type="component" value="Unassembled WGS sequence"/>
</dbReference>
<evidence type="ECO:0000313" key="3">
    <source>
        <dbReference type="Proteomes" id="UP001210925"/>
    </source>
</evidence>
<protein>
    <submittedName>
        <fullName evidence="2">Uncharacterized protein</fullName>
    </submittedName>
</protein>